<dbReference type="NCBIfam" id="TIGR01549">
    <property type="entry name" value="HAD-SF-IA-v1"/>
    <property type="match status" value="1"/>
</dbReference>
<dbReference type="InterPro" id="IPR041492">
    <property type="entry name" value="HAD_2"/>
</dbReference>
<dbReference type="InterPro" id="IPR023198">
    <property type="entry name" value="PGP-like_dom2"/>
</dbReference>
<dbReference type="EMBL" id="FOTY01000006">
    <property type="protein sequence ID" value="SFL83390.1"/>
    <property type="molecule type" value="Genomic_DNA"/>
</dbReference>
<gene>
    <name evidence="3" type="ORF">SAMN04488054_10638</name>
</gene>
<dbReference type="SFLD" id="SFLDG01135">
    <property type="entry name" value="C1.5.6:_HAD__Beta-PGM__Phospha"/>
    <property type="match status" value="1"/>
</dbReference>
<dbReference type="InterPro" id="IPR050155">
    <property type="entry name" value="HAD-like_hydrolase_sf"/>
</dbReference>
<accession>A0A1I4KXB6</accession>
<dbReference type="OrthoDB" id="9807630at2"/>
<dbReference type="SFLD" id="SFLDG01129">
    <property type="entry name" value="C1.5:_HAD__Beta-PGM__Phosphata"/>
    <property type="match status" value="1"/>
</dbReference>
<keyword evidence="2" id="KW-0460">Magnesium</keyword>
<dbReference type="GO" id="GO:0005829">
    <property type="term" value="C:cytosol"/>
    <property type="evidence" value="ECO:0007669"/>
    <property type="project" value="TreeGrafter"/>
</dbReference>
<dbReference type="InterPro" id="IPR036412">
    <property type="entry name" value="HAD-like_sf"/>
</dbReference>
<reference evidence="3 4" key="1">
    <citation type="submission" date="2016-10" db="EMBL/GenBank/DDBJ databases">
        <authorList>
            <person name="de Groot N.N."/>
        </authorList>
    </citation>
    <scope>NUCLEOTIDE SEQUENCE [LARGE SCALE GENOMIC DNA]</scope>
    <source>
        <strain evidence="3 4">CGMCC 1.6134</strain>
    </source>
</reference>
<dbReference type="PANTHER" id="PTHR43434">
    <property type="entry name" value="PHOSPHOGLYCOLATE PHOSPHATASE"/>
    <property type="match status" value="1"/>
</dbReference>
<dbReference type="GO" id="GO:0006281">
    <property type="term" value="P:DNA repair"/>
    <property type="evidence" value="ECO:0007669"/>
    <property type="project" value="TreeGrafter"/>
</dbReference>
<dbReference type="InterPro" id="IPR023214">
    <property type="entry name" value="HAD_sf"/>
</dbReference>
<dbReference type="GO" id="GO:0008967">
    <property type="term" value="F:phosphoglycolate phosphatase activity"/>
    <property type="evidence" value="ECO:0007669"/>
    <property type="project" value="TreeGrafter"/>
</dbReference>
<evidence type="ECO:0000313" key="4">
    <source>
        <dbReference type="Proteomes" id="UP000199668"/>
    </source>
</evidence>
<dbReference type="RefSeq" id="WP_090926302.1">
    <property type="nucleotide sequence ID" value="NZ_FOTY01000006.1"/>
</dbReference>
<dbReference type="PRINTS" id="PR00413">
    <property type="entry name" value="HADHALOGNASE"/>
</dbReference>
<proteinExistence type="predicted"/>
<dbReference type="AlphaFoldDB" id="A0A1I4KXB6"/>
<protein>
    <submittedName>
        <fullName evidence="3">Pyrophosphatase PpaX</fullName>
    </submittedName>
</protein>
<evidence type="ECO:0000256" key="2">
    <source>
        <dbReference type="ARBA" id="ARBA00022842"/>
    </source>
</evidence>
<dbReference type="Proteomes" id="UP000199668">
    <property type="component" value="Unassembled WGS sequence"/>
</dbReference>
<dbReference type="Pfam" id="PF13419">
    <property type="entry name" value="HAD_2"/>
    <property type="match status" value="1"/>
</dbReference>
<evidence type="ECO:0000256" key="1">
    <source>
        <dbReference type="ARBA" id="ARBA00022801"/>
    </source>
</evidence>
<dbReference type="CDD" id="cd02616">
    <property type="entry name" value="HAD_PPase"/>
    <property type="match status" value="1"/>
</dbReference>
<dbReference type="NCBIfam" id="NF009804">
    <property type="entry name" value="PRK13288.1"/>
    <property type="match status" value="1"/>
</dbReference>
<dbReference type="InterPro" id="IPR006439">
    <property type="entry name" value="HAD-SF_hydro_IA"/>
</dbReference>
<dbReference type="Gene3D" id="1.10.150.240">
    <property type="entry name" value="Putative phosphatase, domain 2"/>
    <property type="match status" value="1"/>
</dbReference>
<dbReference type="SFLD" id="SFLDS00003">
    <property type="entry name" value="Haloacid_Dehalogenase"/>
    <property type="match status" value="1"/>
</dbReference>
<dbReference type="SUPFAM" id="SSF56784">
    <property type="entry name" value="HAD-like"/>
    <property type="match status" value="1"/>
</dbReference>
<dbReference type="NCBIfam" id="TIGR01509">
    <property type="entry name" value="HAD-SF-IA-v3"/>
    <property type="match status" value="1"/>
</dbReference>
<name>A0A1I4KXB6_9BACI</name>
<evidence type="ECO:0000313" key="3">
    <source>
        <dbReference type="EMBL" id="SFL83390.1"/>
    </source>
</evidence>
<sequence length="215" mass="24089">MEIDTILFDFDGTLVNTNPLIISSFEHVLDSYYPGRYSREDIIGFIGTPLPENFRSIDPDRAEEMIRMYQQFTLDHHDAMLEEYEGVTETIQRLHEQGFHLAVVTTKRKETALMGLEASGLAPYFPTVITLADVERAKPDPEPLERAMAAFGSKPGKTMMVGDSKYDILAGKNAGVRTAGVAWTIKGEEHLQSYEPDIMLQTMPGILSYLGVKQV</sequence>
<dbReference type="Gene3D" id="3.40.50.1000">
    <property type="entry name" value="HAD superfamily/HAD-like"/>
    <property type="match status" value="1"/>
</dbReference>
<keyword evidence="4" id="KW-1185">Reference proteome</keyword>
<dbReference type="FunFam" id="3.40.50.1000:FF:000022">
    <property type="entry name" value="Phosphoglycolate phosphatase"/>
    <property type="match status" value="1"/>
</dbReference>
<dbReference type="PANTHER" id="PTHR43434:SF26">
    <property type="entry name" value="PYROPHOSPHATASE PPAX"/>
    <property type="match status" value="1"/>
</dbReference>
<dbReference type="STRING" id="266892.SAMN04488054_10638"/>
<keyword evidence="1" id="KW-0378">Hydrolase</keyword>
<organism evidence="3 4">
    <name type="scientific">Salibacterium qingdaonense</name>
    <dbReference type="NCBI Taxonomy" id="266892"/>
    <lineage>
        <taxon>Bacteria</taxon>
        <taxon>Bacillati</taxon>
        <taxon>Bacillota</taxon>
        <taxon>Bacilli</taxon>
        <taxon>Bacillales</taxon>
        <taxon>Bacillaceae</taxon>
    </lineage>
</organism>